<dbReference type="AlphaFoldDB" id="A0A841TBX7"/>
<dbReference type="RefSeq" id="WP_185178806.1">
    <property type="nucleotide sequence ID" value="NZ_CBCSEP010000005.1"/>
</dbReference>
<accession>A0A841TBX7</accession>
<reference evidence="1 2" key="1">
    <citation type="submission" date="2020-08" db="EMBL/GenBank/DDBJ databases">
        <title>Cohnella phylogeny.</title>
        <authorList>
            <person name="Dunlap C."/>
        </authorList>
    </citation>
    <scope>NUCLEOTIDE SEQUENCE [LARGE SCALE GENOMIC DNA]</scope>
    <source>
        <strain evidence="1 2">DSM 103658</strain>
    </source>
</reference>
<comment type="caution">
    <text evidence="1">The sequence shown here is derived from an EMBL/GenBank/DDBJ whole genome shotgun (WGS) entry which is preliminary data.</text>
</comment>
<dbReference type="EMBL" id="JACJVN010000033">
    <property type="protein sequence ID" value="MBB6677529.1"/>
    <property type="molecule type" value="Genomic_DNA"/>
</dbReference>
<evidence type="ECO:0000313" key="1">
    <source>
        <dbReference type="EMBL" id="MBB6677529.1"/>
    </source>
</evidence>
<keyword evidence="2" id="KW-1185">Reference proteome</keyword>
<name>A0A841TBX7_9BACL</name>
<protein>
    <submittedName>
        <fullName evidence="1">Uncharacterized protein</fullName>
    </submittedName>
</protein>
<organism evidence="1 2">
    <name type="scientific">Cohnella lubricantis</name>
    <dbReference type="NCBI Taxonomy" id="2163172"/>
    <lineage>
        <taxon>Bacteria</taxon>
        <taxon>Bacillati</taxon>
        <taxon>Bacillota</taxon>
        <taxon>Bacilli</taxon>
        <taxon>Bacillales</taxon>
        <taxon>Paenibacillaceae</taxon>
        <taxon>Cohnella</taxon>
    </lineage>
</organism>
<gene>
    <name evidence="1" type="ORF">H4Q31_09345</name>
</gene>
<proteinExistence type="predicted"/>
<sequence>MPQKSSFFDSTATDPREYSATEFAEYFSRLVGNGVFAGGTNLAVTANGGETFVSVSLGFGWINGYLYSVYGVPVDLPIAPNTAAQDRIDRVVLRLDTSAPVRSITAAVVEGTPAANPAPPPLTREGNIYELSLAQVRLIANTATVNPALITDERLNNAVCGLVTGLIDQADTTDIFNQFQAWLTAKQAEWQQEWNDFMGTIQDGGFATTTYVDSIANELFQSVGNGKTQVAAAITDKGIPTSANDAFATMAANIEAIQVGVDTSDANLDPAKLVRGYSGYDDGVLKQGTMDAHGGYTDPQGYYADGNGYLYSWIPYGAYLTDSGSGSGTPGIRNYDANFKPENIIGSIFGLQGSAQPKRVASGTGQSPSATRPFIRYDGATITNRYPITVNGLSFTPKTVFILASNYVSIYTAATTEAGQYNGYYIFVNDGIQFRLDGTQAYINNGGFCLPHNIVNNPITWVAIG</sequence>
<dbReference type="Proteomes" id="UP000574133">
    <property type="component" value="Unassembled WGS sequence"/>
</dbReference>
<evidence type="ECO:0000313" key="2">
    <source>
        <dbReference type="Proteomes" id="UP000574133"/>
    </source>
</evidence>